<keyword evidence="2" id="KW-0520">NAD</keyword>
<evidence type="ECO:0000259" key="6">
    <source>
        <dbReference type="Pfam" id="PF03446"/>
    </source>
</evidence>
<evidence type="ECO:0000256" key="5">
    <source>
        <dbReference type="SAM" id="SignalP"/>
    </source>
</evidence>
<sequence length="331" mass="34179">MRVSFLGLGAIGLPMARHLAAPFALTVWNRTAAKAAAFAATHVGTRHAATPADAARGADVVITCLPSSHEVEALLDGPDGVLAGLAAGALLIDCTSGDPATSRRIAARLAERDVAFLDAPVSGGVVGAERGALSVMVGGDAATLERARPVLQAFGERIVHCGAVGAGDAVKAINNALLAMHIWATGEGLAMLTKAGVDPAVALDVVNASSGRSNASMNLFPERVLTRAFPRTFRLALLDKDVGIAAEVAREQRTPAPLLQLTAELFRLAHHELGEVADHVEAVQLIERWAGTTIAPHRAAAPKPTPAPAHVDAQEAQDAREAAEATLEQPL</sequence>
<accession>A0AA37Q5R3</accession>
<dbReference type="PANTHER" id="PTHR22981">
    <property type="entry name" value="3-HYDROXYISOBUTYRATE DEHYDROGENASE-RELATED"/>
    <property type="match status" value="1"/>
</dbReference>
<dbReference type="AlphaFoldDB" id="A0AA37Q5R3"/>
<dbReference type="SUPFAM" id="SSF48179">
    <property type="entry name" value="6-phosphogluconate dehydrogenase C-terminal domain-like"/>
    <property type="match status" value="1"/>
</dbReference>
<feature type="chain" id="PRO_5041370581" evidence="5">
    <location>
        <begin position="21"/>
        <end position="331"/>
    </location>
</feature>
<dbReference type="InterPro" id="IPR036291">
    <property type="entry name" value="NAD(P)-bd_dom_sf"/>
</dbReference>
<keyword evidence="5" id="KW-0732">Signal</keyword>
<evidence type="ECO:0000313" key="8">
    <source>
        <dbReference type="EMBL" id="GLC24257.1"/>
    </source>
</evidence>
<dbReference type="InterPro" id="IPR008927">
    <property type="entry name" value="6-PGluconate_DH-like_C_sf"/>
</dbReference>
<dbReference type="Gene3D" id="1.10.1040.10">
    <property type="entry name" value="N-(1-d-carboxylethyl)-l-norvaline Dehydrogenase, domain 2"/>
    <property type="match status" value="1"/>
</dbReference>
<evidence type="ECO:0000259" key="7">
    <source>
        <dbReference type="Pfam" id="PF14833"/>
    </source>
</evidence>
<feature type="domain" description="6-phosphogluconate dehydrogenase NADP-binding" evidence="6">
    <location>
        <begin position="3"/>
        <end position="162"/>
    </location>
</feature>
<reference evidence="8" key="1">
    <citation type="submission" date="2022-08" db="EMBL/GenBank/DDBJ databases">
        <title>Draft genome sequencing of Roseisolibacter agri AW1220.</title>
        <authorList>
            <person name="Tobiishi Y."/>
            <person name="Tonouchi A."/>
        </authorList>
    </citation>
    <scope>NUCLEOTIDE SEQUENCE</scope>
    <source>
        <strain evidence="8">AW1220</strain>
    </source>
</reference>
<gene>
    <name evidence="8" type="ORF">rosag_07700</name>
</gene>
<dbReference type="Pfam" id="PF03446">
    <property type="entry name" value="NAD_binding_2"/>
    <property type="match status" value="1"/>
</dbReference>
<organism evidence="8 9">
    <name type="scientific">Roseisolibacter agri</name>
    <dbReference type="NCBI Taxonomy" id="2014610"/>
    <lineage>
        <taxon>Bacteria</taxon>
        <taxon>Pseudomonadati</taxon>
        <taxon>Gemmatimonadota</taxon>
        <taxon>Gemmatimonadia</taxon>
        <taxon>Gemmatimonadales</taxon>
        <taxon>Gemmatimonadaceae</taxon>
        <taxon>Roseisolibacter</taxon>
    </lineage>
</organism>
<dbReference type="Proteomes" id="UP001161325">
    <property type="component" value="Unassembled WGS sequence"/>
</dbReference>
<dbReference type="InterPro" id="IPR013328">
    <property type="entry name" value="6PGD_dom2"/>
</dbReference>
<dbReference type="GO" id="GO:0016616">
    <property type="term" value="F:oxidoreductase activity, acting on the CH-OH group of donors, NAD or NADP as acceptor"/>
    <property type="evidence" value="ECO:0007669"/>
    <property type="project" value="TreeGrafter"/>
</dbReference>
<evidence type="ECO:0000256" key="2">
    <source>
        <dbReference type="ARBA" id="ARBA00023027"/>
    </source>
</evidence>
<dbReference type="GO" id="GO:0050661">
    <property type="term" value="F:NADP binding"/>
    <property type="evidence" value="ECO:0007669"/>
    <property type="project" value="InterPro"/>
</dbReference>
<feature type="domain" description="3-hydroxyisobutyrate dehydrogenase-like NAD-binding" evidence="7">
    <location>
        <begin position="165"/>
        <end position="285"/>
    </location>
</feature>
<dbReference type="InterPro" id="IPR006115">
    <property type="entry name" value="6PGDH_NADP-bd"/>
</dbReference>
<evidence type="ECO:0000256" key="1">
    <source>
        <dbReference type="ARBA" id="ARBA00023002"/>
    </source>
</evidence>
<dbReference type="PANTHER" id="PTHR22981:SF80">
    <property type="entry name" value="BLR4309 PROTEIN"/>
    <property type="match status" value="1"/>
</dbReference>
<name>A0AA37Q5R3_9BACT</name>
<dbReference type="EMBL" id="BRXS01000001">
    <property type="protein sequence ID" value="GLC24257.1"/>
    <property type="molecule type" value="Genomic_DNA"/>
</dbReference>
<feature type="active site" evidence="3">
    <location>
        <position position="171"/>
    </location>
</feature>
<dbReference type="InterPro" id="IPR029154">
    <property type="entry name" value="HIBADH-like_NADP-bd"/>
</dbReference>
<evidence type="ECO:0000256" key="4">
    <source>
        <dbReference type="SAM" id="MobiDB-lite"/>
    </source>
</evidence>
<dbReference type="Gene3D" id="3.40.50.720">
    <property type="entry name" value="NAD(P)-binding Rossmann-like Domain"/>
    <property type="match status" value="1"/>
</dbReference>
<comment type="caution">
    <text evidence="8">The sequence shown here is derived from an EMBL/GenBank/DDBJ whole genome shotgun (WGS) entry which is preliminary data.</text>
</comment>
<proteinExistence type="predicted"/>
<evidence type="ECO:0000256" key="3">
    <source>
        <dbReference type="PIRSR" id="PIRSR000103-1"/>
    </source>
</evidence>
<protein>
    <submittedName>
        <fullName evidence="8">3-hydroxyisobutyrate dehydrogenase</fullName>
    </submittedName>
</protein>
<evidence type="ECO:0000313" key="9">
    <source>
        <dbReference type="Proteomes" id="UP001161325"/>
    </source>
</evidence>
<dbReference type="RefSeq" id="WP_284348705.1">
    <property type="nucleotide sequence ID" value="NZ_BRXS01000001.1"/>
</dbReference>
<keyword evidence="1" id="KW-0560">Oxidoreductase</keyword>
<feature type="signal peptide" evidence="5">
    <location>
        <begin position="1"/>
        <end position="20"/>
    </location>
</feature>
<feature type="region of interest" description="Disordered" evidence="4">
    <location>
        <begin position="298"/>
        <end position="331"/>
    </location>
</feature>
<dbReference type="SUPFAM" id="SSF51735">
    <property type="entry name" value="NAD(P)-binding Rossmann-fold domains"/>
    <property type="match status" value="1"/>
</dbReference>
<dbReference type="InterPro" id="IPR015815">
    <property type="entry name" value="HIBADH-related"/>
</dbReference>
<dbReference type="Pfam" id="PF14833">
    <property type="entry name" value="NAD_binding_11"/>
    <property type="match status" value="1"/>
</dbReference>
<keyword evidence="9" id="KW-1185">Reference proteome</keyword>
<dbReference type="PIRSF" id="PIRSF000103">
    <property type="entry name" value="HIBADH"/>
    <property type="match status" value="1"/>
</dbReference>
<dbReference type="GO" id="GO:0051287">
    <property type="term" value="F:NAD binding"/>
    <property type="evidence" value="ECO:0007669"/>
    <property type="project" value="InterPro"/>
</dbReference>